<dbReference type="PANTHER" id="PTHR46494:SF1">
    <property type="entry name" value="CORA FAMILY METAL ION TRANSPORTER (EUROFUNG)"/>
    <property type="match status" value="1"/>
</dbReference>
<feature type="transmembrane region" description="Helical" evidence="9">
    <location>
        <begin position="451"/>
        <end position="471"/>
    </location>
</feature>
<reference evidence="10 11" key="1">
    <citation type="submission" date="2024-06" db="EMBL/GenBank/DDBJ databases">
        <title>The Natural Products Discovery Center: Release of the First 8490 Sequenced Strains for Exploring Actinobacteria Biosynthetic Diversity.</title>
        <authorList>
            <person name="Kalkreuter E."/>
            <person name="Kautsar S.A."/>
            <person name="Yang D."/>
            <person name="Bader C.D."/>
            <person name="Teijaro C.N."/>
            <person name="Fluegel L."/>
            <person name="Davis C.M."/>
            <person name="Simpson J.R."/>
            <person name="Lauterbach L."/>
            <person name="Steele A.D."/>
            <person name="Gui C."/>
            <person name="Meng S."/>
            <person name="Li G."/>
            <person name="Viehrig K."/>
            <person name="Ye F."/>
            <person name="Su P."/>
            <person name="Kiefer A.F."/>
            <person name="Nichols A."/>
            <person name="Cepeda A.J."/>
            <person name="Yan W."/>
            <person name="Fan B."/>
            <person name="Jiang Y."/>
            <person name="Adhikari A."/>
            <person name="Zheng C.-J."/>
            <person name="Schuster L."/>
            <person name="Cowan T.M."/>
            <person name="Smanski M.J."/>
            <person name="Chevrette M.G."/>
            <person name="De Carvalho L.P.S."/>
            <person name="Shen B."/>
        </authorList>
    </citation>
    <scope>NUCLEOTIDE SEQUENCE [LARGE SCALE GENOMIC DNA]</scope>
    <source>
        <strain evidence="10 11">NPDC000634</strain>
    </source>
</reference>
<evidence type="ECO:0000256" key="9">
    <source>
        <dbReference type="SAM" id="Phobius"/>
    </source>
</evidence>
<evidence type="ECO:0000256" key="4">
    <source>
        <dbReference type="ARBA" id="ARBA00022475"/>
    </source>
</evidence>
<evidence type="ECO:0000313" key="11">
    <source>
        <dbReference type="Proteomes" id="UP001458415"/>
    </source>
</evidence>
<dbReference type="EMBL" id="JBEPCU010000021">
    <property type="protein sequence ID" value="MER6976060.1"/>
    <property type="molecule type" value="Genomic_DNA"/>
</dbReference>
<evidence type="ECO:0000256" key="8">
    <source>
        <dbReference type="SAM" id="MobiDB-lite"/>
    </source>
</evidence>
<keyword evidence="4" id="KW-1003">Cell membrane</keyword>
<evidence type="ECO:0000256" key="3">
    <source>
        <dbReference type="ARBA" id="ARBA00022448"/>
    </source>
</evidence>
<dbReference type="InterPro" id="IPR045861">
    <property type="entry name" value="CorA_cytoplasmic_dom"/>
</dbReference>
<evidence type="ECO:0000256" key="2">
    <source>
        <dbReference type="ARBA" id="ARBA00009765"/>
    </source>
</evidence>
<feature type="region of interest" description="Disordered" evidence="8">
    <location>
        <begin position="29"/>
        <end position="61"/>
    </location>
</feature>
<evidence type="ECO:0000256" key="5">
    <source>
        <dbReference type="ARBA" id="ARBA00022692"/>
    </source>
</evidence>
<dbReference type="CDD" id="cd12822">
    <property type="entry name" value="TmCorA-like"/>
    <property type="match status" value="1"/>
</dbReference>
<protein>
    <submittedName>
        <fullName evidence="10">Magnesium transporter CorA family protein</fullName>
    </submittedName>
</protein>
<keyword evidence="6 9" id="KW-1133">Transmembrane helix</keyword>
<dbReference type="Gene3D" id="1.20.58.340">
    <property type="entry name" value="Magnesium transport protein CorA, transmembrane region"/>
    <property type="match status" value="2"/>
</dbReference>
<keyword evidence="7 9" id="KW-0472">Membrane</keyword>
<organism evidence="10 11">
    <name type="scientific">Streptomyces carpinensis</name>
    <dbReference type="NCBI Taxonomy" id="66369"/>
    <lineage>
        <taxon>Bacteria</taxon>
        <taxon>Bacillati</taxon>
        <taxon>Actinomycetota</taxon>
        <taxon>Actinomycetes</taxon>
        <taxon>Kitasatosporales</taxon>
        <taxon>Streptomycetaceae</taxon>
        <taxon>Streptomyces</taxon>
    </lineage>
</organism>
<dbReference type="RefSeq" id="WP_244216942.1">
    <property type="nucleotide sequence ID" value="NZ_MUBM01000020.1"/>
</dbReference>
<proteinExistence type="inferred from homology"/>
<comment type="similarity">
    <text evidence="2">Belongs to the CorA metal ion transporter (MIT) (TC 1.A.35) family.</text>
</comment>
<feature type="compositionally biased region" description="Basic and acidic residues" evidence="8">
    <location>
        <begin position="38"/>
        <end position="57"/>
    </location>
</feature>
<dbReference type="SUPFAM" id="SSF143865">
    <property type="entry name" value="CorA soluble domain-like"/>
    <property type="match status" value="1"/>
</dbReference>
<evidence type="ECO:0000256" key="1">
    <source>
        <dbReference type="ARBA" id="ARBA00004651"/>
    </source>
</evidence>
<evidence type="ECO:0000256" key="7">
    <source>
        <dbReference type="ARBA" id="ARBA00023136"/>
    </source>
</evidence>
<gene>
    <name evidence="10" type="ORF">ABT317_03140</name>
</gene>
<comment type="subcellular location">
    <subcellularLocation>
        <location evidence="1">Cell membrane</location>
        <topology evidence="1">Multi-pass membrane protein</topology>
    </subcellularLocation>
</comment>
<comment type="caution">
    <text evidence="10">The sequence shown here is derived from an EMBL/GenBank/DDBJ whole genome shotgun (WGS) entry which is preliminary data.</text>
</comment>
<dbReference type="InterPro" id="IPR002523">
    <property type="entry name" value="MgTranspt_CorA/ZnTranspt_ZntB"/>
</dbReference>
<dbReference type="Proteomes" id="UP001458415">
    <property type="component" value="Unassembled WGS sequence"/>
</dbReference>
<dbReference type="InterPro" id="IPR045863">
    <property type="entry name" value="CorA_TM1_TM2"/>
</dbReference>
<evidence type="ECO:0000313" key="10">
    <source>
        <dbReference type="EMBL" id="MER6976060.1"/>
    </source>
</evidence>
<name>A0ABV1VVV5_9ACTN</name>
<dbReference type="Pfam" id="PF01544">
    <property type="entry name" value="CorA"/>
    <property type="match status" value="1"/>
</dbReference>
<keyword evidence="11" id="KW-1185">Reference proteome</keyword>
<accession>A0ABV1VVV5</accession>
<keyword evidence="5 9" id="KW-0812">Transmembrane</keyword>
<dbReference type="Gene3D" id="3.30.460.20">
    <property type="entry name" value="CorA soluble domain-like"/>
    <property type="match status" value="1"/>
</dbReference>
<keyword evidence="3" id="KW-0813">Transport</keyword>
<sequence length="477" mass="53302">MAEPSDLSDARWALTEPVLSAWRAERRALVAPTPPASERGRDAARPDMRQRTGDEPGHQQVGFRSPCSEAWWACVTLTAYLCATAPAWLRALGAGWPEVALLAGMPVGRTALMPDGSVPDSTDVIDAQDRRRAWDTSPAPVTDSYPSSLRFGAMTRTRLYRSGTLVLEDFPTADISEYVSDPDVAVWLDLCDPCSADFAMISEEFGLHELAVEDARQPHQRPKLDRYRTHAFLSAYAVSTDQSTGRLSASELSVFITPTALITIRPDDGFDIEKVVERWDNNSDLAKYGVGFLLHGLLDLIVDGHFVAVQDLDDRIEALEDLLFDDGREHMDSVQRDSYALRKSLTKLRRVVIPMREVVNSLLRRDLHIVAEPLLPYYQDVYDHVLRATEWTESLRDMITSIMETNLTVQGNRMNLIMKKVTSWASIIAVPTAVTGFYGQNVPYPGINTHIGFLTSTGVMTVGSVILYRAFKRKDWI</sequence>
<dbReference type="PANTHER" id="PTHR46494">
    <property type="entry name" value="CORA FAMILY METAL ION TRANSPORTER (EUROFUNG)"/>
    <property type="match status" value="1"/>
</dbReference>
<evidence type="ECO:0000256" key="6">
    <source>
        <dbReference type="ARBA" id="ARBA00022989"/>
    </source>
</evidence>
<dbReference type="SUPFAM" id="SSF144083">
    <property type="entry name" value="Magnesium transport protein CorA, transmembrane region"/>
    <property type="match status" value="1"/>
</dbReference>